<name>A0A318TZM6_9RHOB</name>
<sequence>MAETGTALRAAARLLFARDGYAATSVEAIAAEAGYTKGAFYAHFPAKAAIFLTVLEEGGRERLEPLVAAITAAATRAEVETLLIDWADGCSQAGLWPMTILEYSRTAAREGASVETLQALLVAQWTRLGTVAAPWFGATGAPVTLGALLHEIAYAPATTFVPEPRAGALMRLMLAGLGRG</sequence>
<dbReference type="PANTHER" id="PTHR47506">
    <property type="entry name" value="TRANSCRIPTIONAL REGULATORY PROTEIN"/>
    <property type="match status" value="1"/>
</dbReference>
<evidence type="ECO:0000256" key="2">
    <source>
        <dbReference type="ARBA" id="ARBA00023125"/>
    </source>
</evidence>
<evidence type="ECO:0000256" key="1">
    <source>
        <dbReference type="ARBA" id="ARBA00023015"/>
    </source>
</evidence>
<dbReference type="AlphaFoldDB" id="A0A318TZM6"/>
<evidence type="ECO:0000313" key="7">
    <source>
        <dbReference type="Proteomes" id="UP000247727"/>
    </source>
</evidence>
<dbReference type="EMBL" id="QJTK01000004">
    <property type="protein sequence ID" value="PYF10532.1"/>
    <property type="molecule type" value="Genomic_DNA"/>
</dbReference>
<keyword evidence="3" id="KW-0804">Transcription</keyword>
<dbReference type="Gene3D" id="1.10.357.10">
    <property type="entry name" value="Tetracycline Repressor, domain 2"/>
    <property type="match status" value="1"/>
</dbReference>
<feature type="domain" description="HTH tetR-type" evidence="5">
    <location>
        <begin position="2"/>
        <end position="62"/>
    </location>
</feature>
<keyword evidence="2 4" id="KW-0238">DNA-binding</keyword>
<dbReference type="Pfam" id="PF00440">
    <property type="entry name" value="TetR_N"/>
    <property type="match status" value="1"/>
</dbReference>
<dbReference type="Proteomes" id="UP000247727">
    <property type="component" value="Unassembled WGS sequence"/>
</dbReference>
<feature type="DNA-binding region" description="H-T-H motif" evidence="4">
    <location>
        <begin position="25"/>
        <end position="44"/>
    </location>
</feature>
<dbReference type="InterPro" id="IPR009057">
    <property type="entry name" value="Homeodomain-like_sf"/>
</dbReference>
<dbReference type="GO" id="GO:0003677">
    <property type="term" value="F:DNA binding"/>
    <property type="evidence" value="ECO:0007669"/>
    <property type="project" value="UniProtKB-UniRule"/>
</dbReference>
<dbReference type="SUPFAM" id="SSF46689">
    <property type="entry name" value="Homeodomain-like"/>
    <property type="match status" value="1"/>
</dbReference>
<comment type="caution">
    <text evidence="6">The sequence shown here is derived from an EMBL/GenBank/DDBJ whole genome shotgun (WGS) entry which is preliminary data.</text>
</comment>
<organism evidence="6 7">
    <name type="scientific">Rhodobacter viridis</name>
    <dbReference type="NCBI Taxonomy" id="1054202"/>
    <lineage>
        <taxon>Bacteria</taxon>
        <taxon>Pseudomonadati</taxon>
        <taxon>Pseudomonadota</taxon>
        <taxon>Alphaproteobacteria</taxon>
        <taxon>Rhodobacterales</taxon>
        <taxon>Rhodobacter group</taxon>
        <taxon>Rhodobacter</taxon>
    </lineage>
</organism>
<dbReference type="InterPro" id="IPR001647">
    <property type="entry name" value="HTH_TetR"/>
</dbReference>
<protein>
    <submittedName>
        <fullName evidence="6">TetR family transcriptional regulator</fullName>
    </submittedName>
</protein>
<accession>A0A318TZM6</accession>
<evidence type="ECO:0000256" key="4">
    <source>
        <dbReference type="PROSITE-ProRule" id="PRU00335"/>
    </source>
</evidence>
<proteinExistence type="predicted"/>
<evidence type="ECO:0000256" key="3">
    <source>
        <dbReference type="ARBA" id="ARBA00023163"/>
    </source>
</evidence>
<keyword evidence="1" id="KW-0805">Transcription regulation</keyword>
<reference evidence="6 7" key="1">
    <citation type="submission" date="2018-06" db="EMBL/GenBank/DDBJ databases">
        <title>Genomic Encyclopedia of Type Strains, Phase III (KMG-III): the genomes of soil and plant-associated and newly described type strains.</title>
        <authorList>
            <person name="Whitman W."/>
        </authorList>
    </citation>
    <scope>NUCLEOTIDE SEQUENCE [LARGE SCALE GENOMIC DNA]</scope>
    <source>
        <strain evidence="6 7">JA737</strain>
    </source>
</reference>
<keyword evidence="7" id="KW-1185">Reference proteome</keyword>
<evidence type="ECO:0000259" key="5">
    <source>
        <dbReference type="PROSITE" id="PS50977"/>
    </source>
</evidence>
<gene>
    <name evidence="6" type="ORF">C8J30_10410</name>
</gene>
<dbReference type="PANTHER" id="PTHR47506:SF6">
    <property type="entry name" value="HTH-TYPE TRANSCRIPTIONAL REPRESSOR NEMR"/>
    <property type="match status" value="1"/>
</dbReference>
<evidence type="ECO:0000313" key="6">
    <source>
        <dbReference type="EMBL" id="PYF10532.1"/>
    </source>
</evidence>
<dbReference type="PROSITE" id="PS50977">
    <property type="entry name" value="HTH_TETR_2"/>
    <property type="match status" value="1"/>
</dbReference>
<dbReference type="PRINTS" id="PR00455">
    <property type="entry name" value="HTHTETR"/>
</dbReference>